<evidence type="ECO:0000256" key="5">
    <source>
        <dbReference type="ARBA" id="ARBA00023098"/>
    </source>
</evidence>
<evidence type="ECO:0000259" key="9">
    <source>
        <dbReference type="Pfam" id="PF04083"/>
    </source>
</evidence>
<dbReference type="EMBL" id="OU892281">
    <property type="protein sequence ID" value="CAG9768675.1"/>
    <property type="molecule type" value="Genomic_DNA"/>
</dbReference>
<evidence type="ECO:0000256" key="3">
    <source>
        <dbReference type="ARBA" id="ARBA00022801"/>
    </source>
</evidence>
<dbReference type="SUPFAM" id="SSF53474">
    <property type="entry name" value="alpha/beta-Hydrolases"/>
    <property type="match status" value="1"/>
</dbReference>
<accession>A0A9N9MQQ2</accession>
<evidence type="ECO:0000256" key="4">
    <source>
        <dbReference type="ARBA" id="ARBA00022963"/>
    </source>
</evidence>
<dbReference type="GO" id="GO:0016042">
    <property type="term" value="P:lipid catabolic process"/>
    <property type="evidence" value="ECO:0007669"/>
    <property type="project" value="UniProtKB-KW"/>
</dbReference>
<proteinExistence type="inferred from homology"/>
<evidence type="ECO:0000256" key="2">
    <source>
        <dbReference type="ARBA" id="ARBA00022729"/>
    </source>
</evidence>
<reference evidence="10" key="1">
    <citation type="submission" date="2022-01" db="EMBL/GenBank/DDBJ databases">
        <authorList>
            <person name="King R."/>
        </authorList>
    </citation>
    <scope>NUCLEOTIDE SEQUENCE</scope>
</reference>
<dbReference type="Proteomes" id="UP001152799">
    <property type="component" value="Chromosome 5"/>
</dbReference>
<feature type="domain" description="Partial AB-hydrolase lipase" evidence="9">
    <location>
        <begin position="47"/>
        <end position="107"/>
    </location>
</feature>
<dbReference type="Pfam" id="PF04083">
    <property type="entry name" value="Abhydro_lipase"/>
    <property type="match status" value="1"/>
</dbReference>
<feature type="active site" description="Charge relay system" evidence="8">
    <location>
        <position position="393"/>
    </location>
</feature>
<evidence type="ECO:0000256" key="8">
    <source>
        <dbReference type="PIRSR" id="PIRSR000862-1"/>
    </source>
</evidence>
<protein>
    <recommendedName>
        <fullName evidence="7">Lipase</fullName>
    </recommendedName>
</protein>
<comment type="similarity">
    <text evidence="1 7">Belongs to the AB hydrolase superfamily. Lipase family.</text>
</comment>
<dbReference type="PIRSF" id="PIRSF000862">
    <property type="entry name" value="Steryl_ester_lip"/>
    <property type="match status" value="1"/>
</dbReference>
<feature type="active site" description="Nucleophile" evidence="8">
    <location>
        <position position="186"/>
    </location>
</feature>
<dbReference type="InterPro" id="IPR006693">
    <property type="entry name" value="AB_hydrolase_lipase"/>
</dbReference>
<dbReference type="FunFam" id="3.40.50.1820:FF:000057">
    <property type="entry name" value="Lipase"/>
    <property type="match status" value="1"/>
</dbReference>
<dbReference type="GO" id="GO:0016788">
    <property type="term" value="F:hydrolase activity, acting on ester bonds"/>
    <property type="evidence" value="ECO:0007669"/>
    <property type="project" value="InterPro"/>
</dbReference>
<evidence type="ECO:0000256" key="7">
    <source>
        <dbReference type="PIRNR" id="PIRNR000862"/>
    </source>
</evidence>
<keyword evidence="3 7" id="KW-0378">Hydrolase</keyword>
<sequence>MQVLVYCSKHFCAEKMHAVTLILLLTLVPLVYSNKYENIPDYALKLEERIEKHGYPVEIHQIITEDGYILGAYRIPHGVKKEEPENRNKSAVLIVHGMGGAPHNFLVLGKERAAPYYFADRGIDVWLFAARASETPFKKHIELDWDKDPEFWAHSFHEIGIYDVAATIDYILNCTGQEKVTLIGHSAGGTEFYVLLADRPEYNQKVKVTIGWGAAPILHRMDYPVMLLGIYLDDFIKFLFSLFARHEVLPGFIADTKSSMIDYYLQRHPLWYNVLKFSLAGIGSHNSILARYDEYNPIIISNIPRMSGRQLLHFLDNVKTGTFKKYDYGPKGNLKRYGQKEPPHYNISAITAPAAFFNSGLDGEISLADVCESIRRLPNPMFLHRIPFHRFTHTDYIFGYNATELVYEPTLQLIRKIDNGVVFPRVKVPSDY</sequence>
<evidence type="ECO:0000256" key="6">
    <source>
        <dbReference type="ARBA" id="ARBA00023180"/>
    </source>
</evidence>
<evidence type="ECO:0000256" key="1">
    <source>
        <dbReference type="ARBA" id="ARBA00010701"/>
    </source>
</evidence>
<evidence type="ECO:0000313" key="11">
    <source>
        <dbReference type="Proteomes" id="UP001152799"/>
    </source>
</evidence>
<keyword evidence="2" id="KW-0732">Signal</keyword>
<dbReference type="Gene3D" id="3.40.50.1820">
    <property type="entry name" value="alpha/beta hydrolase"/>
    <property type="match status" value="1"/>
</dbReference>
<keyword evidence="11" id="KW-1185">Reference proteome</keyword>
<dbReference type="PANTHER" id="PTHR11005">
    <property type="entry name" value="LYSOSOMAL ACID LIPASE-RELATED"/>
    <property type="match status" value="1"/>
</dbReference>
<keyword evidence="4 7" id="KW-0442">Lipid degradation</keyword>
<dbReference type="OrthoDB" id="9974421at2759"/>
<gene>
    <name evidence="10" type="ORF">CEUTPL_LOCUS9200</name>
</gene>
<feature type="active site" description="Charge relay system" evidence="8">
    <location>
        <position position="362"/>
    </location>
</feature>
<dbReference type="InterPro" id="IPR029058">
    <property type="entry name" value="AB_hydrolase_fold"/>
</dbReference>
<dbReference type="InterPro" id="IPR025483">
    <property type="entry name" value="Lipase_euk"/>
</dbReference>
<keyword evidence="6" id="KW-0325">Glycoprotein</keyword>
<dbReference type="AlphaFoldDB" id="A0A9N9MQQ2"/>
<organism evidence="10 11">
    <name type="scientific">Ceutorhynchus assimilis</name>
    <name type="common">cabbage seed weevil</name>
    <dbReference type="NCBI Taxonomy" id="467358"/>
    <lineage>
        <taxon>Eukaryota</taxon>
        <taxon>Metazoa</taxon>
        <taxon>Ecdysozoa</taxon>
        <taxon>Arthropoda</taxon>
        <taxon>Hexapoda</taxon>
        <taxon>Insecta</taxon>
        <taxon>Pterygota</taxon>
        <taxon>Neoptera</taxon>
        <taxon>Endopterygota</taxon>
        <taxon>Coleoptera</taxon>
        <taxon>Polyphaga</taxon>
        <taxon>Cucujiformia</taxon>
        <taxon>Curculionidae</taxon>
        <taxon>Ceutorhynchinae</taxon>
        <taxon>Ceutorhynchus</taxon>
    </lineage>
</organism>
<keyword evidence="5" id="KW-0443">Lipid metabolism</keyword>
<name>A0A9N9MQQ2_9CUCU</name>
<evidence type="ECO:0000313" key="10">
    <source>
        <dbReference type="EMBL" id="CAG9768675.1"/>
    </source>
</evidence>